<evidence type="ECO:0000313" key="2">
    <source>
        <dbReference type="EMBL" id="MBX63859.1"/>
    </source>
</evidence>
<name>A0A2P2QAD9_RHIMU</name>
<feature type="transmembrane region" description="Helical" evidence="1">
    <location>
        <begin position="15"/>
        <end position="36"/>
    </location>
</feature>
<reference evidence="2" key="1">
    <citation type="submission" date="2018-02" db="EMBL/GenBank/DDBJ databases">
        <title>Rhizophora mucronata_Transcriptome.</title>
        <authorList>
            <person name="Meera S.P."/>
            <person name="Sreeshan A."/>
            <person name="Augustine A."/>
        </authorList>
    </citation>
    <scope>NUCLEOTIDE SEQUENCE</scope>
    <source>
        <tissue evidence="2">Leaf</tissue>
    </source>
</reference>
<organism evidence="2">
    <name type="scientific">Rhizophora mucronata</name>
    <name type="common">Asiatic mangrove</name>
    <dbReference type="NCBI Taxonomy" id="61149"/>
    <lineage>
        <taxon>Eukaryota</taxon>
        <taxon>Viridiplantae</taxon>
        <taxon>Streptophyta</taxon>
        <taxon>Embryophyta</taxon>
        <taxon>Tracheophyta</taxon>
        <taxon>Spermatophyta</taxon>
        <taxon>Magnoliopsida</taxon>
        <taxon>eudicotyledons</taxon>
        <taxon>Gunneridae</taxon>
        <taxon>Pentapetalae</taxon>
        <taxon>rosids</taxon>
        <taxon>fabids</taxon>
        <taxon>Malpighiales</taxon>
        <taxon>Rhizophoraceae</taxon>
        <taxon>Rhizophora</taxon>
    </lineage>
</organism>
<proteinExistence type="predicted"/>
<keyword evidence="1" id="KW-0472">Membrane</keyword>
<keyword evidence="1" id="KW-1133">Transmembrane helix</keyword>
<dbReference type="AlphaFoldDB" id="A0A2P2QAD9"/>
<protein>
    <submittedName>
        <fullName evidence="2">Uncharacterized protein</fullName>
    </submittedName>
</protein>
<keyword evidence="1" id="KW-0812">Transmembrane</keyword>
<sequence length="72" mass="8197">MHLIKALRPDGMSTLFYQSFLLIISADVLYTILNILNNGRTLKNLNHTFICLILKVSVLETYKDTGLFSAKH</sequence>
<accession>A0A2P2QAD9</accession>
<evidence type="ECO:0000256" key="1">
    <source>
        <dbReference type="SAM" id="Phobius"/>
    </source>
</evidence>
<dbReference type="EMBL" id="GGEC01083375">
    <property type="protein sequence ID" value="MBX63859.1"/>
    <property type="molecule type" value="Transcribed_RNA"/>
</dbReference>